<dbReference type="GeneID" id="30065899"/>
<proteinExistence type="predicted"/>
<keyword evidence="3" id="KW-1185">Reference proteome</keyword>
<gene>
    <name evidence="2" type="ORF">FVEG_08141</name>
</gene>
<protein>
    <submittedName>
        <fullName evidence="2">Uncharacterized protein</fullName>
    </submittedName>
</protein>
<name>W7M9Q8_GIBM7</name>
<dbReference type="EMBL" id="DS022251">
    <property type="protein sequence ID" value="EWG48328.1"/>
    <property type="molecule type" value="Genomic_DNA"/>
</dbReference>
<dbReference type="KEGG" id="fvr:FVEG_08141"/>
<evidence type="ECO:0000313" key="2">
    <source>
        <dbReference type="EMBL" id="EWG48328.1"/>
    </source>
</evidence>
<accession>W7M9Q8</accession>
<organism evidence="2 3">
    <name type="scientific">Gibberella moniliformis (strain M3125 / FGSC 7600)</name>
    <name type="common">Maize ear and stalk rot fungus</name>
    <name type="synonym">Fusarium verticillioides</name>
    <dbReference type="NCBI Taxonomy" id="334819"/>
    <lineage>
        <taxon>Eukaryota</taxon>
        <taxon>Fungi</taxon>
        <taxon>Dikarya</taxon>
        <taxon>Ascomycota</taxon>
        <taxon>Pezizomycotina</taxon>
        <taxon>Sordariomycetes</taxon>
        <taxon>Hypocreomycetidae</taxon>
        <taxon>Hypocreales</taxon>
        <taxon>Nectriaceae</taxon>
        <taxon>Fusarium</taxon>
        <taxon>Fusarium fujikuroi species complex</taxon>
    </lineage>
</organism>
<dbReference type="HOGENOM" id="CLU_3068836_0_0_1"/>
<reference evidence="2 3" key="1">
    <citation type="journal article" date="2010" name="Nature">
        <title>Comparative genomics reveals mobile pathogenicity chromosomes in Fusarium.</title>
        <authorList>
            <person name="Ma L.J."/>
            <person name="van der Does H.C."/>
            <person name="Borkovich K.A."/>
            <person name="Coleman J.J."/>
            <person name="Daboussi M.J."/>
            <person name="Di Pietro A."/>
            <person name="Dufresne M."/>
            <person name="Freitag M."/>
            <person name="Grabherr M."/>
            <person name="Henrissat B."/>
            <person name="Houterman P.M."/>
            <person name="Kang S."/>
            <person name="Shim W.B."/>
            <person name="Woloshuk C."/>
            <person name="Xie X."/>
            <person name="Xu J.R."/>
            <person name="Antoniw J."/>
            <person name="Baker S.E."/>
            <person name="Bluhm B.H."/>
            <person name="Breakspear A."/>
            <person name="Brown D.W."/>
            <person name="Butchko R.A."/>
            <person name="Chapman S."/>
            <person name="Coulson R."/>
            <person name="Coutinho P.M."/>
            <person name="Danchin E.G."/>
            <person name="Diener A."/>
            <person name="Gale L.R."/>
            <person name="Gardiner D.M."/>
            <person name="Goff S."/>
            <person name="Hammond-Kosack K.E."/>
            <person name="Hilburn K."/>
            <person name="Hua-Van A."/>
            <person name="Jonkers W."/>
            <person name="Kazan K."/>
            <person name="Kodira C.D."/>
            <person name="Koehrsen M."/>
            <person name="Kumar L."/>
            <person name="Lee Y.H."/>
            <person name="Li L."/>
            <person name="Manners J.M."/>
            <person name="Miranda-Saavedra D."/>
            <person name="Mukherjee M."/>
            <person name="Park G."/>
            <person name="Park J."/>
            <person name="Park S.Y."/>
            <person name="Proctor R.H."/>
            <person name="Regev A."/>
            <person name="Ruiz-Roldan M.C."/>
            <person name="Sain D."/>
            <person name="Sakthikumar S."/>
            <person name="Sykes S."/>
            <person name="Schwartz D.C."/>
            <person name="Turgeon B.G."/>
            <person name="Wapinski I."/>
            <person name="Yoder O."/>
            <person name="Young S."/>
            <person name="Zeng Q."/>
            <person name="Zhou S."/>
            <person name="Galagan J."/>
            <person name="Cuomo C.A."/>
            <person name="Kistler H.C."/>
            <person name="Rep M."/>
        </authorList>
    </citation>
    <scope>NUCLEOTIDE SEQUENCE [LARGE SCALE GENOMIC DNA]</scope>
    <source>
        <strain evidence="3">M3125 / FGSC 7600</strain>
    </source>
</reference>
<dbReference type="RefSeq" id="XP_018754519.1">
    <property type="nucleotide sequence ID" value="XM_018896971.1"/>
</dbReference>
<evidence type="ECO:0000256" key="1">
    <source>
        <dbReference type="SAM" id="MobiDB-lite"/>
    </source>
</evidence>
<dbReference type="VEuPathDB" id="FungiDB:FVEG_08141"/>
<feature type="region of interest" description="Disordered" evidence="1">
    <location>
        <begin position="1"/>
        <end position="33"/>
    </location>
</feature>
<sequence>MEARGSLRFNALETKPKSQKGFQQYEAHGVPPAQGAPVRKFPIVASLTIVQQM</sequence>
<evidence type="ECO:0000313" key="3">
    <source>
        <dbReference type="Proteomes" id="UP000009096"/>
    </source>
</evidence>
<dbReference type="Proteomes" id="UP000009096">
    <property type="component" value="Chromosome 3"/>
</dbReference>
<dbReference type="AlphaFoldDB" id="W7M9Q8"/>